<dbReference type="InterPro" id="IPR004181">
    <property type="entry name" value="Znf_MIZ"/>
</dbReference>
<dbReference type="CDD" id="cd16650">
    <property type="entry name" value="SP-RING_PIAS-like"/>
    <property type="match status" value="1"/>
</dbReference>
<dbReference type="EMBL" id="MPUH01000094">
    <property type="protein sequence ID" value="OMJ90865.1"/>
    <property type="molecule type" value="Genomic_DNA"/>
</dbReference>
<dbReference type="SUPFAM" id="SSF57903">
    <property type="entry name" value="FYVE/PHD zinc finger"/>
    <property type="match status" value="1"/>
</dbReference>
<keyword evidence="1" id="KW-0479">Metal-binding</keyword>
<evidence type="ECO:0000256" key="2">
    <source>
        <dbReference type="ARBA" id="ARBA00022771"/>
    </source>
</evidence>
<keyword evidence="2 4" id="KW-0863">Zinc-finger</keyword>
<dbReference type="GO" id="GO:0008270">
    <property type="term" value="F:zinc ion binding"/>
    <property type="evidence" value="ECO:0007669"/>
    <property type="project" value="UniProtKB-KW"/>
</dbReference>
<keyword evidence="3" id="KW-0862">Zinc</keyword>
<protein>
    <recommendedName>
        <fullName evidence="5">SP-RING-type domain-containing protein</fullName>
    </recommendedName>
</protein>
<dbReference type="GO" id="GO:0016925">
    <property type="term" value="P:protein sumoylation"/>
    <property type="evidence" value="ECO:0007669"/>
    <property type="project" value="TreeGrafter"/>
</dbReference>
<dbReference type="Proteomes" id="UP000187209">
    <property type="component" value="Unassembled WGS sequence"/>
</dbReference>
<comment type="caution">
    <text evidence="6">The sequence shown here is derived from an EMBL/GenBank/DDBJ whole genome shotgun (WGS) entry which is preliminary data.</text>
</comment>
<accession>A0A1R2CPE3</accession>
<evidence type="ECO:0000259" key="5">
    <source>
        <dbReference type="PROSITE" id="PS51044"/>
    </source>
</evidence>
<dbReference type="Gene3D" id="3.30.40.10">
    <property type="entry name" value="Zinc/RING finger domain, C3HC4 (zinc finger)"/>
    <property type="match status" value="2"/>
</dbReference>
<feature type="domain" description="SP-RING-type" evidence="5">
    <location>
        <begin position="274"/>
        <end position="358"/>
    </location>
</feature>
<dbReference type="InterPro" id="IPR013083">
    <property type="entry name" value="Znf_RING/FYVE/PHD"/>
</dbReference>
<evidence type="ECO:0000313" key="6">
    <source>
        <dbReference type="EMBL" id="OMJ90865.1"/>
    </source>
</evidence>
<dbReference type="PANTHER" id="PTHR10782">
    <property type="entry name" value="ZINC FINGER MIZ DOMAIN-CONTAINING PROTEIN"/>
    <property type="match status" value="1"/>
</dbReference>
<name>A0A1R2CPE3_9CILI</name>
<dbReference type="PROSITE" id="PS51044">
    <property type="entry name" value="ZF_SP_RING"/>
    <property type="match status" value="1"/>
</dbReference>
<dbReference type="PROSITE" id="PS01359">
    <property type="entry name" value="ZF_PHD_1"/>
    <property type="match status" value="1"/>
</dbReference>
<dbReference type="AlphaFoldDB" id="A0A1R2CPE3"/>
<dbReference type="GO" id="GO:0061665">
    <property type="term" value="F:SUMO ligase activity"/>
    <property type="evidence" value="ECO:0007669"/>
    <property type="project" value="TreeGrafter"/>
</dbReference>
<dbReference type="OrthoDB" id="295538at2759"/>
<dbReference type="InterPro" id="IPR019786">
    <property type="entry name" value="Zinc_finger_PHD-type_CS"/>
</dbReference>
<sequence>MEAFSNQTTQILSNYTSYTLKKIMKNIRNPASKKQDMIRSIIFYLSNPENEPNFSYVFPKELLNDLAIILPDKNIKCICDKTSGNNLIFCRTCNKKQHISCMGSLSMLKFYECTSCMIIKMNPADEVLDFLVSPYMIGQQIIRKSFNYTESLKNEVFSNKSNIEIQFRCIKIQKPGYCMSWPNKAELYINNMSIRKFKQSSFISKKNDIDLGLITAIKIGINEIWMTKDSDNDDYALAVVKVRKLTNEEILQKMSKVFILKDKSIEFIKAKFSDDNEIKSCSIRLNLKCPYTLRIINIPVRGKDCSHLSCFDLKIFIDIQKYENYSWKCPICKKLAYEVYIDKYFEEILNGCKNIDKLEGIQLKDDGSYDEIYFEDEDNSLKRKCDENEHPNKKLKKDSEYVFIKDSQPSRQCVIIIDD</sequence>
<gene>
    <name evidence="6" type="ORF">SteCoe_6742</name>
</gene>
<evidence type="ECO:0000256" key="3">
    <source>
        <dbReference type="ARBA" id="ARBA00022833"/>
    </source>
</evidence>
<evidence type="ECO:0000313" key="7">
    <source>
        <dbReference type="Proteomes" id="UP000187209"/>
    </source>
</evidence>
<dbReference type="Pfam" id="PF02891">
    <property type="entry name" value="zf-MIZ"/>
    <property type="match status" value="1"/>
</dbReference>
<dbReference type="GO" id="GO:0000785">
    <property type="term" value="C:chromatin"/>
    <property type="evidence" value="ECO:0007669"/>
    <property type="project" value="TreeGrafter"/>
</dbReference>
<reference evidence="6 7" key="1">
    <citation type="submission" date="2016-11" db="EMBL/GenBank/DDBJ databases">
        <title>The macronuclear genome of Stentor coeruleus: a giant cell with tiny introns.</title>
        <authorList>
            <person name="Slabodnick M."/>
            <person name="Ruby J.G."/>
            <person name="Reiff S.B."/>
            <person name="Swart E.C."/>
            <person name="Gosai S."/>
            <person name="Prabakaran S."/>
            <person name="Witkowska E."/>
            <person name="Larue G.E."/>
            <person name="Fisher S."/>
            <person name="Freeman R.M."/>
            <person name="Gunawardena J."/>
            <person name="Chu W."/>
            <person name="Stover N.A."/>
            <person name="Gregory B.D."/>
            <person name="Nowacki M."/>
            <person name="Derisi J."/>
            <person name="Roy S.W."/>
            <person name="Marshall W.F."/>
            <person name="Sood P."/>
        </authorList>
    </citation>
    <scope>NUCLEOTIDE SEQUENCE [LARGE SCALE GENOMIC DNA]</scope>
    <source>
        <strain evidence="6">WM001</strain>
    </source>
</reference>
<evidence type="ECO:0000256" key="1">
    <source>
        <dbReference type="ARBA" id="ARBA00022723"/>
    </source>
</evidence>
<dbReference type="InterPro" id="IPR011011">
    <property type="entry name" value="Znf_FYVE_PHD"/>
</dbReference>
<evidence type="ECO:0000256" key="4">
    <source>
        <dbReference type="PROSITE-ProRule" id="PRU00452"/>
    </source>
</evidence>
<proteinExistence type="predicted"/>
<dbReference type="PANTHER" id="PTHR10782:SF4">
    <property type="entry name" value="TONALLI, ISOFORM E"/>
    <property type="match status" value="1"/>
</dbReference>
<organism evidence="6 7">
    <name type="scientific">Stentor coeruleus</name>
    <dbReference type="NCBI Taxonomy" id="5963"/>
    <lineage>
        <taxon>Eukaryota</taxon>
        <taxon>Sar</taxon>
        <taxon>Alveolata</taxon>
        <taxon>Ciliophora</taxon>
        <taxon>Postciliodesmatophora</taxon>
        <taxon>Heterotrichea</taxon>
        <taxon>Heterotrichida</taxon>
        <taxon>Stentoridae</taxon>
        <taxon>Stentor</taxon>
    </lineage>
</organism>
<keyword evidence="7" id="KW-1185">Reference proteome</keyword>